<dbReference type="RefSeq" id="WP_136371112.1">
    <property type="nucleotide sequence ID" value="NZ_SSOB01000022.1"/>
</dbReference>
<keyword evidence="3" id="KW-0067">ATP-binding</keyword>
<dbReference type="Pfam" id="PF13581">
    <property type="entry name" value="HATPase_c_2"/>
    <property type="match status" value="1"/>
</dbReference>
<evidence type="ECO:0000313" key="4">
    <source>
        <dbReference type="Proteomes" id="UP000310636"/>
    </source>
</evidence>
<evidence type="ECO:0000259" key="2">
    <source>
        <dbReference type="Pfam" id="PF13581"/>
    </source>
</evidence>
<keyword evidence="3" id="KW-0547">Nucleotide-binding</keyword>
<dbReference type="Proteomes" id="UP000310636">
    <property type="component" value="Unassembled WGS sequence"/>
</dbReference>
<keyword evidence="1" id="KW-0808">Transferase</keyword>
<dbReference type="PANTHER" id="PTHR35526">
    <property type="entry name" value="ANTI-SIGMA-F FACTOR RSBW-RELATED"/>
    <property type="match status" value="1"/>
</dbReference>
<gene>
    <name evidence="3" type="ORF">E6C55_17525</name>
</gene>
<feature type="domain" description="Histidine kinase/HSP90-like ATPase" evidence="2">
    <location>
        <begin position="16"/>
        <end position="139"/>
    </location>
</feature>
<evidence type="ECO:0000313" key="3">
    <source>
        <dbReference type="EMBL" id="THF76865.1"/>
    </source>
</evidence>
<accession>A0A4S4BPM6</accession>
<sequence>MRQAKTRLVPLMSEWAKLSRVIDGFCEGNRLADSQRMDLLLVCEEWFTNIVVHGFEEAGIQPGHAPPVEVELALDDEDRVALVFRDGAGAFNPLERQDPDVGLGAEERQVGGLGIYLIKNKMDGCSYRRADGRNEFTMHIKACRRAEQGEANDGCNH</sequence>
<keyword evidence="1" id="KW-0723">Serine/threonine-protein kinase</keyword>
<organism evidence="3 4">
    <name type="scientific">Cohnella fermenti</name>
    <dbReference type="NCBI Taxonomy" id="2565925"/>
    <lineage>
        <taxon>Bacteria</taxon>
        <taxon>Bacillati</taxon>
        <taxon>Bacillota</taxon>
        <taxon>Bacilli</taxon>
        <taxon>Bacillales</taxon>
        <taxon>Paenibacillaceae</taxon>
        <taxon>Cohnella</taxon>
    </lineage>
</organism>
<dbReference type="OrthoDB" id="9792240at2"/>
<keyword evidence="1" id="KW-0418">Kinase</keyword>
<dbReference type="InterPro" id="IPR003594">
    <property type="entry name" value="HATPase_dom"/>
</dbReference>
<keyword evidence="4" id="KW-1185">Reference proteome</keyword>
<dbReference type="InterPro" id="IPR036890">
    <property type="entry name" value="HATPase_C_sf"/>
</dbReference>
<dbReference type="CDD" id="cd16936">
    <property type="entry name" value="HATPase_RsbW-like"/>
    <property type="match status" value="1"/>
</dbReference>
<name>A0A4S4BPM6_9BACL</name>
<dbReference type="GO" id="GO:0004674">
    <property type="term" value="F:protein serine/threonine kinase activity"/>
    <property type="evidence" value="ECO:0007669"/>
    <property type="project" value="UniProtKB-KW"/>
</dbReference>
<proteinExistence type="predicted"/>
<comment type="caution">
    <text evidence="3">The sequence shown here is derived from an EMBL/GenBank/DDBJ whole genome shotgun (WGS) entry which is preliminary data.</text>
</comment>
<dbReference type="GO" id="GO:0005524">
    <property type="term" value="F:ATP binding"/>
    <property type="evidence" value="ECO:0007669"/>
    <property type="project" value="UniProtKB-KW"/>
</dbReference>
<dbReference type="AlphaFoldDB" id="A0A4S4BPM6"/>
<reference evidence="3 4" key="1">
    <citation type="submission" date="2019-04" db="EMBL/GenBank/DDBJ databases">
        <title>Cohnella sp. nov. isolated from preserved vegetables.</title>
        <authorList>
            <person name="Lin S.-Y."/>
            <person name="Hung M.-H."/>
            <person name="Young C.-C."/>
        </authorList>
    </citation>
    <scope>NUCLEOTIDE SEQUENCE [LARGE SCALE GENOMIC DNA]</scope>
    <source>
        <strain evidence="3 4">CC-MHH1044</strain>
    </source>
</reference>
<dbReference type="EMBL" id="SSOB01000022">
    <property type="protein sequence ID" value="THF76865.1"/>
    <property type="molecule type" value="Genomic_DNA"/>
</dbReference>
<dbReference type="Gene3D" id="3.30.565.10">
    <property type="entry name" value="Histidine kinase-like ATPase, C-terminal domain"/>
    <property type="match status" value="1"/>
</dbReference>
<dbReference type="InterPro" id="IPR050267">
    <property type="entry name" value="Anti-sigma-factor_SerPK"/>
</dbReference>
<protein>
    <submittedName>
        <fullName evidence="3">ATP-binding protein</fullName>
    </submittedName>
</protein>
<evidence type="ECO:0000256" key="1">
    <source>
        <dbReference type="ARBA" id="ARBA00022527"/>
    </source>
</evidence>